<reference evidence="2" key="1">
    <citation type="submission" date="2021-12" db="EMBL/GenBank/DDBJ databases">
        <authorList>
            <person name="King R."/>
        </authorList>
    </citation>
    <scope>NUCLEOTIDE SEQUENCE</scope>
</reference>
<sequence length="285" mass="33422">MSFDLDISPLNEECQKMAEKELNETPETVEKSLKELRELIQGDETLNFADDDATLTIFLRPCKWYAKSAFELVKRIAEFKKKYHDQLHDLMPEDVKTYVIDYNVVNILKGRDHLGRRVLIVHCGETWDTSKVTSDIMFKIFFLIHESAVLEPETQVRGVVVIMDFKGLGMSQVRALSPAFSMKLLAFIQDAMPLRLKEVHMVNQPFIFNIVWKIFKPFIREKLSNRIFFHGSKMESLHKHLQPSHLPADYKGELPKIDYTSAQWYPALELYMDHMKKWSKFGYKQ</sequence>
<dbReference type="PROSITE" id="PS50191">
    <property type="entry name" value="CRAL_TRIO"/>
    <property type="match status" value="1"/>
</dbReference>
<proteinExistence type="predicted"/>
<dbReference type="PANTHER" id="PTHR10174">
    <property type="entry name" value="ALPHA-TOCOPHEROL TRANSFER PROTEIN-RELATED"/>
    <property type="match status" value="1"/>
</dbReference>
<feature type="domain" description="CRAL-TRIO" evidence="1">
    <location>
        <begin position="96"/>
        <end position="258"/>
    </location>
</feature>
<keyword evidence="3" id="KW-1185">Reference proteome</keyword>
<dbReference type="Pfam" id="PF00650">
    <property type="entry name" value="CRAL_TRIO"/>
    <property type="match status" value="1"/>
</dbReference>
<evidence type="ECO:0000259" key="1">
    <source>
        <dbReference type="PROSITE" id="PS50191"/>
    </source>
</evidence>
<evidence type="ECO:0000313" key="2">
    <source>
        <dbReference type="EMBL" id="CAH0556806.1"/>
    </source>
</evidence>
<dbReference type="PRINTS" id="PR00180">
    <property type="entry name" value="CRETINALDHBP"/>
</dbReference>
<dbReference type="Gene3D" id="1.10.8.20">
    <property type="entry name" value="N-terminal domain of phosphatidylinositol transfer protein sec14p"/>
    <property type="match status" value="1"/>
</dbReference>
<dbReference type="InterPro" id="IPR001251">
    <property type="entry name" value="CRAL-TRIO_dom"/>
</dbReference>
<dbReference type="PANTHER" id="PTHR10174:SF212">
    <property type="entry name" value="MIP26555P1"/>
    <property type="match status" value="1"/>
</dbReference>
<dbReference type="AlphaFoldDB" id="A0A9P0FJX1"/>
<dbReference type="SUPFAM" id="SSF46938">
    <property type="entry name" value="CRAL/TRIO N-terminal domain"/>
    <property type="match status" value="1"/>
</dbReference>
<dbReference type="InterPro" id="IPR036273">
    <property type="entry name" value="CRAL/TRIO_N_dom_sf"/>
</dbReference>
<dbReference type="InterPro" id="IPR011074">
    <property type="entry name" value="CRAL/TRIO_N_dom"/>
</dbReference>
<protein>
    <recommendedName>
        <fullName evidence="1">CRAL-TRIO domain-containing protein</fullName>
    </recommendedName>
</protein>
<dbReference type="EMBL" id="OV121136">
    <property type="protein sequence ID" value="CAH0556806.1"/>
    <property type="molecule type" value="Genomic_DNA"/>
</dbReference>
<dbReference type="Proteomes" id="UP001154078">
    <property type="component" value="Chromosome 5"/>
</dbReference>
<dbReference type="Gene3D" id="3.40.525.10">
    <property type="entry name" value="CRAL-TRIO lipid binding domain"/>
    <property type="match status" value="1"/>
</dbReference>
<gene>
    <name evidence="2" type="ORF">MELIAE_LOCUS7673</name>
</gene>
<dbReference type="Gene3D" id="1.20.5.1200">
    <property type="entry name" value="Alpha-tocopherol transfer"/>
    <property type="match status" value="1"/>
</dbReference>
<dbReference type="CDD" id="cd00170">
    <property type="entry name" value="SEC14"/>
    <property type="match status" value="1"/>
</dbReference>
<dbReference type="SUPFAM" id="SSF52087">
    <property type="entry name" value="CRAL/TRIO domain"/>
    <property type="match status" value="1"/>
</dbReference>
<dbReference type="GO" id="GO:0016020">
    <property type="term" value="C:membrane"/>
    <property type="evidence" value="ECO:0007669"/>
    <property type="project" value="TreeGrafter"/>
</dbReference>
<dbReference type="OrthoDB" id="75724at2759"/>
<evidence type="ECO:0000313" key="3">
    <source>
        <dbReference type="Proteomes" id="UP001154078"/>
    </source>
</evidence>
<accession>A0A9P0FJX1</accession>
<dbReference type="SMART" id="SM00516">
    <property type="entry name" value="SEC14"/>
    <property type="match status" value="1"/>
</dbReference>
<dbReference type="GO" id="GO:1902936">
    <property type="term" value="F:phosphatidylinositol bisphosphate binding"/>
    <property type="evidence" value="ECO:0007669"/>
    <property type="project" value="TreeGrafter"/>
</dbReference>
<dbReference type="InterPro" id="IPR036865">
    <property type="entry name" value="CRAL-TRIO_dom_sf"/>
</dbReference>
<name>A0A9P0FJX1_BRAAE</name>
<dbReference type="SMART" id="SM01100">
    <property type="entry name" value="CRAL_TRIO_N"/>
    <property type="match status" value="1"/>
</dbReference>
<organism evidence="2 3">
    <name type="scientific">Brassicogethes aeneus</name>
    <name type="common">Rape pollen beetle</name>
    <name type="synonym">Meligethes aeneus</name>
    <dbReference type="NCBI Taxonomy" id="1431903"/>
    <lineage>
        <taxon>Eukaryota</taxon>
        <taxon>Metazoa</taxon>
        <taxon>Ecdysozoa</taxon>
        <taxon>Arthropoda</taxon>
        <taxon>Hexapoda</taxon>
        <taxon>Insecta</taxon>
        <taxon>Pterygota</taxon>
        <taxon>Neoptera</taxon>
        <taxon>Endopterygota</taxon>
        <taxon>Coleoptera</taxon>
        <taxon>Polyphaga</taxon>
        <taxon>Cucujiformia</taxon>
        <taxon>Nitidulidae</taxon>
        <taxon>Meligethinae</taxon>
        <taxon>Brassicogethes</taxon>
    </lineage>
</organism>